<keyword evidence="1" id="KW-0472">Membrane</keyword>
<dbReference type="Proteomes" id="UP000265703">
    <property type="component" value="Unassembled WGS sequence"/>
</dbReference>
<gene>
    <name evidence="2" type="ORF">C1645_817457</name>
</gene>
<evidence type="ECO:0000256" key="1">
    <source>
        <dbReference type="SAM" id="Phobius"/>
    </source>
</evidence>
<proteinExistence type="predicted"/>
<keyword evidence="3" id="KW-1185">Reference proteome</keyword>
<comment type="caution">
    <text evidence="2">The sequence shown here is derived from an EMBL/GenBank/DDBJ whole genome shotgun (WGS) entry which is preliminary data.</text>
</comment>
<evidence type="ECO:0000313" key="3">
    <source>
        <dbReference type="Proteomes" id="UP000265703"/>
    </source>
</evidence>
<accession>A0A397TD22</accession>
<reference evidence="2 3" key="1">
    <citation type="submission" date="2018-06" db="EMBL/GenBank/DDBJ databases">
        <title>Comparative genomics reveals the genomic features of Rhizophagus irregularis, R. cerebriforme, R. diaphanum and Gigaspora rosea, and their symbiotic lifestyle signature.</title>
        <authorList>
            <person name="Morin E."/>
            <person name="San Clemente H."/>
            <person name="Chen E.C.H."/>
            <person name="De La Providencia I."/>
            <person name="Hainaut M."/>
            <person name="Kuo A."/>
            <person name="Kohler A."/>
            <person name="Murat C."/>
            <person name="Tang N."/>
            <person name="Roy S."/>
            <person name="Loubradou J."/>
            <person name="Henrissat B."/>
            <person name="Grigoriev I.V."/>
            <person name="Corradi N."/>
            <person name="Roux C."/>
            <person name="Martin F.M."/>
        </authorList>
    </citation>
    <scope>NUCLEOTIDE SEQUENCE [LARGE SCALE GENOMIC DNA]</scope>
    <source>
        <strain evidence="2 3">DAOM 227022</strain>
    </source>
</reference>
<evidence type="ECO:0000313" key="2">
    <source>
        <dbReference type="EMBL" id="RIA94866.1"/>
    </source>
</evidence>
<name>A0A397TD22_9GLOM</name>
<organism evidence="2 3">
    <name type="scientific">Glomus cerebriforme</name>
    <dbReference type="NCBI Taxonomy" id="658196"/>
    <lineage>
        <taxon>Eukaryota</taxon>
        <taxon>Fungi</taxon>
        <taxon>Fungi incertae sedis</taxon>
        <taxon>Mucoromycota</taxon>
        <taxon>Glomeromycotina</taxon>
        <taxon>Glomeromycetes</taxon>
        <taxon>Glomerales</taxon>
        <taxon>Glomeraceae</taxon>
        <taxon>Glomus</taxon>
    </lineage>
</organism>
<feature type="transmembrane region" description="Helical" evidence="1">
    <location>
        <begin position="97"/>
        <end position="115"/>
    </location>
</feature>
<dbReference type="AlphaFoldDB" id="A0A397TD22"/>
<dbReference type="EMBL" id="QKYT01000072">
    <property type="protein sequence ID" value="RIA94866.1"/>
    <property type="molecule type" value="Genomic_DNA"/>
</dbReference>
<sequence length="116" mass="12516">MHNAPPTTDELICRCLSNVYLICNKYNNLLYNFNNTAVTTSANNVGSTAITTLADDIGDTTTILTDDVSSTTTISANDFGGSAVIPDTAAISTDNDTAAIIFKIFILINYIIFYIY</sequence>
<keyword evidence="1" id="KW-1133">Transmembrane helix</keyword>
<keyword evidence="1" id="KW-0812">Transmembrane</keyword>
<protein>
    <submittedName>
        <fullName evidence="2">Uncharacterized protein</fullName>
    </submittedName>
</protein>